<organism evidence="2 6">
    <name type="scientific">Rotaria sordida</name>
    <dbReference type="NCBI Taxonomy" id="392033"/>
    <lineage>
        <taxon>Eukaryota</taxon>
        <taxon>Metazoa</taxon>
        <taxon>Spiralia</taxon>
        <taxon>Gnathifera</taxon>
        <taxon>Rotifera</taxon>
        <taxon>Eurotatoria</taxon>
        <taxon>Bdelloidea</taxon>
        <taxon>Philodinida</taxon>
        <taxon>Philodinidae</taxon>
        <taxon>Rotaria</taxon>
    </lineage>
</organism>
<dbReference type="Proteomes" id="UP000663882">
    <property type="component" value="Unassembled WGS sequence"/>
</dbReference>
<comment type="caution">
    <text evidence="2">The sequence shown here is derived from an EMBL/GenBank/DDBJ whole genome shotgun (WGS) entry which is preliminary data.</text>
</comment>
<dbReference type="EMBL" id="CAJOBE010002503">
    <property type="protein sequence ID" value="CAF3826538.1"/>
    <property type="molecule type" value="Genomic_DNA"/>
</dbReference>
<evidence type="ECO:0000313" key="5">
    <source>
        <dbReference type="EMBL" id="CAF3826538.1"/>
    </source>
</evidence>
<name>A0A814AGB8_9BILA</name>
<evidence type="ECO:0000256" key="1">
    <source>
        <dbReference type="SAM" id="MobiDB-lite"/>
    </source>
</evidence>
<dbReference type="EMBL" id="CAJNOU010002332">
    <property type="protein sequence ID" value="CAF1311924.1"/>
    <property type="molecule type" value="Genomic_DNA"/>
</dbReference>
<dbReference type="Proteomes" id="UP000663889">
    <property type="component" value="Unassembled WGS sequence"/>
</dbReference>
<evidence type="ECO:0000313" key="3">
    <source>
        <dbReference type="EMBL" id="CAF1311924.1"/>
    </source>
</evidence>
<feature type="region of interest" description="Disordered" evidence="1">
    <location>
        <begin position="47"/>
        <end position="130"/>
    </location>
</feature>
<evidence type="ECO:0000313" key="4">
    <source>
        <dbReference type="EMBL" id="CAF3822527.1"/>
    </source>
</evidence>
<gene>
    <name evidence="5" type="ORF">FNK824_LOCUS16486</name>
    <name evidence="4" type="ORF">OTI717_LOCUS19497</name>
    <name evidence="2" type="ORF">RFH988_LOCUS9526</name>
    <name evidence="3" type="ORF">SEV965_LOCUS26840</name>
</gene>
<dbReference type="Proteomes" id="UP000663874">
    <property type="component" value="Unassembled WGS sequence"/>
</dbReference>
<evidence type="ECO:0000313" key="2">
    <source>
        <dbReference type="EMBL" id="CAF0911780.1"/>
    </source>
</evidence>
<protein>
    <submittedName>
        <fullName evidence="2">Uncharacterized protein</fullName>
    </submittedName>
</protein>
<dbReference type="AlphaFoldDB" id="A0A814AGB8"/>
<feature type="compositionally biased region" description="Acidic residues" evidence="1">
    <location>
        <begin position="76"/>
        <end position="89"/>
    </location>
</feature>
<proteinExistence type="predicted"/>
<feature type="region of interest" description="Disordered" evidence="1">
    <location>
        <begin position="1"/>
        <end position="27"/>
    </location>
</feature>
<sequence length="130" mass="14586">MDNNRKVSDSTPIVPSNSIVDRDVPPQQERHHVTININNNNINFYLSGQSVENNDNDNDREDDCDDDDTSTVCFETETENQESDETDTDESIHGNVKHKVNNSSDHDHICEAPSTNNQSQSDKKNSSPPS</sequence>
<feature type="compositionally biased region" description="Acidic residues" evidence="1">
    <location>
        <begin position="54"/>
        <end position="69"/>
    </location>
</feature>
<feature type="compositionally biased region" description="Polar residues" evidence="1">
    <location>
        <begin position="9"/>
        <end position="19"/>
    </location>
</feature>
<dbReference type="EMBL" id="CAJOAX010002849">
    <property type="protein sequence ID" value="CAF3822527.1"/>
    <property type="molecule type" value="Genomic_DNA"/>
</dbReference>
<feature type="compositionally biased region" description="Basic and acidic residues" evidence="1">
    <location>
        <begin position="121"/>
        <end position="130"/>
    </location>
</feature>
<evidence type="ECO:0000313" key="6">
    <source>
        <dbReference type="Proteomes" id="UP000663882"/>
    </source>
</evidence>
<accession>A0A814AGB8</accession>
<dbReference type="Proteomes" id="UP000663823">
    <property type="component" value="Unassembled WGS sequence"/>
</dbReference>
<dbReference type="EMBL" id="CAJNOO010000340">
    <property type="protein sequence ID" value="CAF0911780.1"/>
    <property type="molecule type" value="Genomic_DNA"/>
</dbReference>
<reference evidence="2" key="1">
    <citation type="submission" date="2021-02" db="EMBL/GenBank/DDBJ databases">
        <authorList>
            <person name="Nowell W R."/>
        </authorList>
    </citation>
    <scope>NUCLEOTIDE SEQUENCE</scope>
</reference>